<comment type="caution">
    <text evidence="1">The sequence shown here is derived from an EMBL/GenBank/DDBJ whole genome shotgun (WGS) entry which is preliminary data.</text>
</comment>
<gene>
    <name evidence="1" type="ORF">LCGC14_1939220</name>
</gene>
<feature type="non-terminal residue" evidence="1">
    <location>
        <position position="1"/>
    </location>
</feature>
<proteinExistence type="predicted"/>
<dbReference type="AlphaFoldDB" id="A0A0F9FL27"/>
<reference evidence="1" key="1">
    <citation type="journal article" date="2015" name="Nature">
        <title>Complex archaea that bridge the gap between prokaryotes and eukaryotes.</title>
        <authorList>
            <person name="Spang A."/>
            <person name="Saw J.H."/>
            <person name="Jorgensen S.L."/>
            <person name="Zaremba-Niedzwiedzka K."/>
            <person name="Martijn J."/>
            <person name="Lind A.E."/>
            <person name="van Eijk R."/>
            <person name="Schleper C."/>
            <person name="Guy L."/>
            <person name="Ettema T.J."/>
        </authorList>
    </citation>
    <scope>NUCLEOTIDE SEQUENCE</scope>
</reference>
<organism evidence="1">
    <name type="scientific">marine sediment metagenome</name>
    <dbReference type="NCBI Taxonomy" id="412755"/>
    <lineage>
        <taxon>unclassified sequences</taxon>
        <taxon>metagenomes</taxon>
        <taxon>ecological metagenomes</taxon>
    </lineage>
</organism>
<sequence>LERIALNPINEKGAIGMKKEGQVELLQPKAGSIKSLTGEGYGLPPRSFKHHDLISTIENAHLIDRETLINTLNHIHFTDGHVHVLLQHPKYKERILVHANIEPGQDSKITCRWAEKGLFGLRLEKFQPLYLILDDGQSVILIPTELQKISSESLTIQIPDHSYALGQRQIKRHVCRDVIAELNQTAFQAKGELLDFSPIALRVKVRPVSSSSFKWFNSDELINIQLRDDQKILFSGSGRCLRQRDDLPFKEMVLTPLNSEIKRFKKRNIRNQRQKIIPTPTVIFHHPLLGKRIQREIHDISTSGFSLYEEFEDRVLMPSMIIQDLTICFASALKMNCTVQVIYRVKEETKVRCGLVILDMDIQTYSHLTQLLNNTLDPHCHISTEVDMDALWKFFFDSGFIYPKKYDLIRSHRGSFKETYRKIYQENSKIAKHFTYQKNGHIYGHIAMVRAYDRAWMIHHHAALDMDGKHTGLRVLKQIVYYLIDMLRLPSAMMDYVVCYFRPDSKFPSRVFGNFAQDLKNPQRCSMDLFSYLPYTSLSLHTRLPTGYTLEECSELDFWELTRFYNHFSGGLFLNALGLNVKDPADPPLETLYEEAGLYRKLKIFSLSSNGELDAVLIVDQSDLGFNLSELLNSIKVIVTNPEKLPWNVLSLAIAQLTSEYNMKKVPVLFYPSSYVEAKKIPFEKQYQLWVLNVQNADQYMEYLQKKFRMK</sequence>
<accession>A0A0F9FL27</accession>
<evidence type="ECO:0000313" key="1">
    <source>
        <dbReference type="EMBL" id="KKL86988.1"/>
    </source>
</evidence>
<dbReference type="Gene3D" id="2.40.10.220">
    <property type="entry name" value="predicted glycosyltransferase like domains"/>
    <property type="match status" value="1"/>
</dbReference>
<name>A0A0F9FL27_9ZZZZ</name>
<protein>
    <recommendedName>
        <fullName evidence="2">PilZ domain-containing protein</fullName>
    </recommendedName>
</protein>
<evidence type="ECO:0008006" key="2">
    <source>
        <dbReference type="Google" id="ProtNLM"/>
    </source>
</evidence>
<dbReference type="EMBL" id="LAZR01020958">
    <property type="protein sequence ID" value="KKL86988.1"/>
    <property type="molecule type" value="Genomic_DNA"/>
</dbReference>